<evidence type="ECO:0000256" key="3">
    <source>
        <dbReference type="ARBA" id="ARBA00022448"/>
    </source>
</evidence>
<dbReference type="Pfam" id="PF10568">
    <property type="entry name" value="Tom37"/>
    <property type="match status" value="1"/>
</dbReference>
<dbReference type="EMBL" id="AMWN01000011">
    <property type="protein sequence ID" value="EXJ78535.1"/>
    <property type="molecule type" value="Genomic_DNA"/>
</dbReference>
<evidence type="ECO:0000256" key="1">
    <source>
        <dbReference type="ARBA" id="ARBA00004294"/>
    </source>
</evidence>
<organism evidence="11 12">
    <name type="scientific">Capronia coronata CBS 617.96</name>
    <dbReference type="NCBI Taxonomy" id="1182541"/>
    <lineage>
        <taxon>Eukaryota</taxon>
        <taxon>Fungi</taxon>
        <taxon>Dikarya</taxon>
        <taxon>Ascomycota</taxon>
        <taxon>Pezizomycotina</taxon>
        <taxon>Eurotiomycetes</taxon>
        <taxon>Chaetothyriomycetidae</taxon>
        <taxon>Chaetothyriales</taxon>
        <taxon>Herpotrichiellaceae</taxon>
        <taxon>Capronia</taxon>
    </lineage>
</organism>
<evidence type="ECO:0000259" key="9">
    <source>
        <dbReference type="Pfam" id="PF10568"/>
    </source>
</evidence>
<dbReference type="CDD" id="cd03078">
    <property type="entry name" value="GST_N_Metaxin1_like"/>
    <property type="match status" value="1"/>
</dbReference>
<keyword evidence="3" id="KW-0813">Transport</keyword>
<evidence type="ECO:0000256" key="7">
    <source>
        <dbReference type="ARBA" id="ARBA00023136"/>
    </source>
</evidence>
<dbReference type="Pfam" id="PF17171">
    <property type="entry name" value="GST_C_6"/>
    <property type="match status" value="1"/>
</dbReference>
<evidence type="ECO:0000256" key="4">
    <source>
        <dbReference type="ARBA" id="ARBA00022787"/>
    </source>
</evidence>
<comment type="caution">
    <text evidence="11">The sequence shown here is derived from an EMBL/GenBank/DDBJ whole genome shotgun (WGS) entry which is preliminary data.</text>
</comment>
<dbReference type="PANTHER" id="PTHR12289">
    <property type="entry name" value="METAXIN RELATED"/>
    <property type="match status" value="1"/>
</dbReference>
<dbReference type="GO" id="GO:0015031">
    <property type="term" value="P:protein transport"/>
    <property type="evidence" value="ECO:0007669"/>
    <property type="project" value="UniProtKB-KW"/>
</dbReference>
<keyword evidence="7 8" id="KW-0472">Membrane</keyword>
<dbReference type="STRING" id="1182541.W9XMI3"/>
<keyword evidence="6" id="KW-0496">Mitochondrion</keyword>
<evidence type="ECO:0000256" key="5">
    <source>
        <dbReference type="ARBA" id="ARBA00022927"/>
    </source>
</evidence>
<protein>
    <recommendedName>
        <fullName evidence="13">Mitochondrial outer membrane transport complex Sam37/metaxin N-terminal domain-containing protein</fullName>
    </recommendedName>
</protein>
<dbReference type="InterPro" id="IPR019564">
    <property type="entry name" value="Sam37/metaxin_N"/>
</dbReference>
<keyword evidence="4" id="KW-1000">Mitochondrion outer membrane</keyword>
<proteinExistence type="inferred from homology"/>
<name>W9XMI3_9EURO</name>
<accession>W9XMI3</accession>
<evidence type="ECO:0000259" key="10">
    <source>
        <dbReference type="Pfam" id="PF17171"/>
    </source>
</evidence>
<evidence type="ECO:0000313" key="12">
    <source>
        <dbReference type="Proteomes" id="UP000019484"/>
    </source>
</evidence>
<dbReference type="AlphaFoldDB" id="W9XMI3"/>
<comment type="similarity">
    <text evidence="2">Belongs to the metaxin family.</text>
</comment>
<evidence type="ECO:0000256" key="8">
    <source>
        <dbReference type="SAM" id="Phobius"/>
    </source>
</evidence>
<feature type="domain" description="Mitochondrial outer membrane transport complex Sam37/metaxin N-terminal" evidence="9">
    <location>
        <begin position="21"/>
        <end position="146"/>
    </location>
</feature>
<dbReference type="InterPro" id="IPR036282">
    <property type="entry name" value="Glutathione-S-Trfase_C_sf"/>
</dbReference>
<keyword evidence="8" id="KW-0812">Transmembrane</keyword>
<gene>
    <name evidence="11" type="ORF">A1O1_08936</name>
</gene>
<dbReference type="SUPFAM" id="SSF47616">
    <property type="entry name" value="GST C-terminal domain-like"/>
    <property type="match status" value="1"/>
</dbReference>
<feature type="transmembrane region" description="Helical" evidence="8">
    <location>
        <begin position="366"/>
        <end position="386"/>
    </location>
</feature>
<keyword evidence="12" id="KW-1185">Reference proteome</keyword>
<evidence type="ECO:0000313" key="11">
    <source>
        <dbReference type="EMBL" id="EXJ78535.1"/>
    </source>
</evidence>
<dbReference type="Proteomes" id="UP000019484">
    <property type="component" value="Unassembled WGS sequence"/>
</dbReference>
<feature type="domain" description="Metaxin glutathione S-transferase" evidence="10">
    <location>
        <begin position="214"/>
        <end position="271"/>
    </location>
</feature>
<sequence length="415" mass="46183">MVLELHIWGPAFDLPSIDAQCLAAVCYLRKCLPVDAWALIPSSDPAVSPLGELPALRDGDSWVAGFDNIVRYLRDVSDGEWNLDRHLDESQRADCTALTSFLESRGQPLLDLCLYVSSDNYLGSTRQALGEILAWPNSWTVPHHLRAKAKKRSEHLGLSSLDVDAAQEDKSEDARLTAHIPKSLRKPRQTVSGLLGRNMQKNRFRLDAIISDFFEPLVEMLGDKEFFLGDKESSVDCLATGYLALMQCPELPQGWLKEALRNKYPNLDHWIRTRVVEVYGAPVDVAMVLHQKEGSASAEMVLPWRSPGKRSLPQVMQAVLESCISPIPVLGSWFSISDIGRPRPGNLDRHQARQATLAQLRRRREVYVQVLASTCAVTGLVGWLLYKGMLQLPRRAPTPPRGRSFGEAGALFGLG</sequence>
<keyword evidence="8" id="KW-1133">Transmembrane helix</keyword>
<dbReference type="RefSeq" id="XP_007727983.1">
    <property type="nucleotide sequence ID" value="XM_007729793.1"/>
</dbReference>
<dbReference type="InterPro" id="IPR050931">
    <property type="entry name" value="Mito_Protein_Transport_Metaxin"/>
</dbReference>
<dbReference type="GO" id="GO:0001401">
    <property type="term" value="C:SAM complex"/>
    <property type="evidence" value="ECO:0007669"/>
    <property type="project" value="InterPro"/>
</dbReference>
<evidence type="ECO:0008006" key="13">
    <source>
        <dbReference type="Google" id="ProtNLM"/>
    </source>
</evidence>
<dbReference type="PANTHER" id="PTHR12289:SF41">
    <property type="entry name" value="FAILED AXON CONNECTIONS-RELATED"/>
    <property type="match status" value="1"/>
</dbReference>
<comment type="subcellular location">
    <subcellularLocation>
        <location evidence="1">Mitochondrion outer membrane</location>
    </subcellularLocation>
</comment>
<dbReference type="GeneID" id="19163782"/>
<dbReference type="InterPro" id="IPR033468">
    <property type="entry name" value="Metaxin_GST"/>
</dbReference>
<dbReference type="GO" id="GO:0007005">
    <property type="term" value="P:mitochondrion organization"/>
    <property type="evidence" value="ECO:0007669"/>
    <property type="project" value="TreeGrafter"/>
</dbReference>
<dbReference type="eggNOG" id="KOG3028">
    <property type="taxonomic scope" value="Eukaryota"/>
</dbReference>
<reference evidence="11 12" key="1">
    <citation type="submission" date="2013-03" db="EMBL/GenBank/DDBJ databases">
        <title>The Genome Sequence of Capronia coronata CBS 617.96.</title>
        <authorList>
            <consortium name="The Broad Institute Genomics Platform"/>
            <person name="Cuomo C."/>
            <person name="de Hoog S."/>
            <person name="Gorbushina A."/>
            <person name="Walker B."/>
            <person name="Young S.K."/>
            <person name="Zeng Q."/>
            <person name="Gargeya S."/>
            <person name="Fitzgerald M."/>
            <person name="Haas B."/>
            <person name="Abouelleil A."/>
            <person name="Allen A.W."/>
            <person name="Alvarado L."/>
            <person name="Arachchi H.M."/>
            <person name="Berlin A.M."/>
            <person name="Chapman S.B."/>
            <person name="Gainer-Dewar J."/>
            <person name="Goldberg J."/>
            <person name="Griggs A."/>
            <person name="Gujja S."/>
            <person name="Hansen M."/>
            <person name="Howarth C."/>
            <person name="Imamovic A."/>
            <person name="Ireland A."/>
            <person name="Larimer J."/>
            <person name="McCowan C."/>
            <person name="Murphy C."/>
            <person name="Pearson M."/>
            <person name="Poon T.W."/>
            <person name="Priest M."/>
            <person name="Roberts A."/>
            <person name="Saif S."/>
            <person name="Shea T."/>
            <person name="Sisk P."/>
            <person name="Sykes S."/>
            <person name="Wortman J."/>
            <person name="Nusbaum C."/>
            <person name="Birren B."/>
        </authorList>
    </citation>
    <scope>NUCLEOTIDE SEQUENCE [LARGE SCALE GENOMIC DNA]</scope>
    <source>
        <strain evidence="11 12">CBS 617.96</strain>
    </source>
</reference>
<evidence type="ECO:0000256" key="6">
    <source>
        <dbReference type="ARBA" id="ARBA00023128"/>
    </source>
</evidence>
<dbReference type="OrthoDB" id="5835136at2759"/>
<keyword evidence="5" id="KW-0653">Protein transport</keyword>
<dbReference type="HOGENOM" id="CLU_032751_0_0_1"/>
<evidence type="ECO:0000256" key="2">
    <source>
        <dbReference type="ARBA" id="ARBA00009170"/>
    </source>
</evidence>